<dbReference type="EMBL" id="JBHTHY010000011">
    <property type="protein sequence ID" value="MFD0798410.1"/>
    <property type="molecule type" value="Genomic_DNA"/>
</dbReference>
<evidence type="ECO:0000256" key="1">
    <source>
        <dbReference type="PROSITE-ProRule" id="PRU00339"/>
    </source>
</evidence>
<evidence type="ECO:0000313" key="4">
    <source>
        <dbReference type="Proteomes" id="UP001597012"/>
    </source>
</evidence>
<reference evidence="4" key="1">
    <citation type="journal article" date="2019" name="Int. J. Syst. Evol. Microbiol.">
        <title>The Global Catalogue of Microorganisms (GCM) 10K type strain sequencing project: providing services to taxonomists for standard genome sequencing and annotation.</title>
        <authorList>
            <consortium name="The Broad Institute Genomics Platform"/>
            <consortium name="The Broad Institute Genome Sequencing Center for Infectious Disease"/>
            <person name="Wu L."/>
            <person name="Ma J."/>
        </authorList>
    </citation>
    <scope>NUCLEOTIDE SEQUENCE [LARGE SCALE GENOMIC DNA]</scope>
    <source>
        <strain evidence="4">CCUG 61948</strain>
    </source>
</reference>
<name>A0ABW3B5Q5_9FLAO</name>
<gene>
    <name evidence="3" type="ORF">ACFQZJ_13135</name>
</gene>
<dbReference type="InterPro" id="IPR005151">
    <property type="entry name" value="Tail-specific_protease"/>
</dbReference>
<dbReference type="Proteomes" id="UP001597012">
    <property type="component" value="Unassembled WGS sequence"/>
</dbReference>
<dbReference type="RefSeq" id="WP_379935140.1">
    <property type="nucleotide sequence ID" value="NZ_JBHTHY010000011.1"/>
</dbReference>
<dbReference type="Pfam" id="PF03572">
    <property type="entry name" value="Peptidase_S41"/>
    <property type="match status" value="1"/>
</dbReference>
<evidence type="ECO:0000313" key="3">
    <source>
        <dbReference type="EMBL" id="MFD0798410.1"/>
    </source>
</evidence>
<dbReference type="SUPFAM" id="SSF48452">
    <property type="entry name" value="TPR-like"/>
    <property type="match status" value="1"/>
</dbReference>
<comment type="caution">
    <text evidence="3">The sequence shown here is derived from an EMBL/GenBank/DDBJ whole genome shotgun (WGS) entry which is preliminary data.</text>
</comment>
<dbReference type="SUPFAM" id="SSF52096">
    <property type="entry name" value="ClpP/crotonase"/>
    <property type="match status" value="1"/>
</dbReference>
<accession>A0ABW3B5Q5</accession>
<sequence>MNKLILLFSIATFFFCCQSQTKKSIGKALIEYSYNDIDSAIIHYKKLKKENTKAYNFDDENELNNLGYKLLGENRVNDAIEIFKLLVNEFPNSANPYDSLGEAYLLNDNEELAIKNYKKSYELDPKNENADRIIVGFENNNRDRNKFLKIYSKKEYLEDIDELAKKLTTANPHPYKFMSKKDFWNVVKEKKELVTNKTTYSEFIWHCSELVANINCVHSGLGYFNQEREMLPKELFFPLEGRLIDDKFFITNPLINENLKKGSEILTINGVKFKDLKEEIFKHISSQGHIETTKTIFFNSYMNSYIPYALNFPKNYTITINGEKNPIRLEQLKTYNYPPRHYPTNLCDSKDLCLDIVNDDTAVLTIINTGDYYGSRFSIYKDFLDKSFQEIHSKEIKNLIIDMRSNGGGPGNTGIYLLRYLVKDAFIYKKLSEGANIANKSFEPLENRYKGATYFLVDGESGSTIPHILSHIKEKKLATIIGEEMGGNHFCTGGQRHYKLSNTSVFYLVGRYTNVSAADSFPDNRGIMPDYFVTQDIHDYLNDVDTVMKYTLELIQKEKQ</sequence>
<dbReference type="Gene3D" id="1.25.40.10">
    <property type="entry name" value="Tetratricopeptide repeat domain"/>
    <property type="match status" value="1"/>
</dbReference>
<dbReference type="PROSITE" id="PS50005">
    <property type="entry name" value="TPR"/>
    <property type="match status" value="1"/>
</dbReference>
<feature type="domain" description="Tail specific protease" evidence="2">
    <location>
        <begin position="349"/>
        <end position="534"/>
    </location>
</feature>
<evidence type="ECO:0000259" key="2">
    <source>
        <dbReference type="SMART" id="SM00245"/>
    </source>
</evidence>
<proteinExistence type="predicted"/>
<dbReference type="SMART" id="SM00028">
    <property type="entry name" value="TPR"/>
    <property type="match status" value="2"/>
</dbReference>
<dbReference type="SMART" id="SM00245">
    <property type="entry name" value="TSPc"/>
    <property type="match status" value="1"/>
</dbReference>
<feature type="repeat" description="TPR" evidence="1">
    <location>
        <begin position="94"/>
        <end position="127"/>
    </location>
</feature>
<keyword evidence="4" id="KW-1185">Reference proteome</keyword>
<keyword evidence="1" id="KW-0802">TPR repeat</keyword>
<dbReference type="InterPro" id="IPR029045">
    <property type="entry name" value="ClpP/crotonase-like_dom_sf"/>
</dbReference>
<organism evidence="3 4">
    <name type="scientific">Maribacter chungangensis</name>
    <dbReference type="NCBI Taxonomy" id="1069117"/>
    <lineage>
        <taxon>Bacteria</taxon>
        <taxon>Pseudomonadati</taxon>
        <taxon>Bacteroidota</taxon>
        <taxon>Flavobacteriia</taxon>
        <taxon>Flavobacteriales</taxon>
        <taxon>Flavobacteriaceae</taxon>
        <taxon>Maribacter</taxon>
    </lineage>
</organism>
<protein>
    <submittedName>
        <fullName evidence="3">S41 family peptidase</fullName>
    </submittedName>
</protein>
<dbReference type="InterPro" id="IPR011990">
    <property type="entry name" value="TPR-like_helical_dom_sf"/>
</dbReference>
<dbReference type="Gene3D" id="3.90.226.10">
    <property type="entry name" value="2-enoyl-CoA Hydratase, Chain A, domain 1"/>
    <property type="match status" value="1"/>
</dbReference>
<dbReference type="InterPro" id="IPR019734">
    <property type="entry name" value="TPR_rpt"/>
</dbReference>